<feature type="transmembrane region" description="Helical" evidence="1">
    <location>
        <begin position="91"/>
        <end position="108"/>
    </location>
</feature>
<feature type="transmembrane region" description="Helical" evidence="1">
    <location>
        <begin position="67"/>
        <end position="85"/>
    </location>
</feature>
<reference evidence="3" key="1">
    <citation type="submission" date="2021-02" db="EMBL/GenBank/DDBJ databases">
        <authorList>
            <person name="Nowell W R."/>
        </authorList>
    </citation>
    <scope>NUCLEOTIDE SEQUENCE</scope>
</reference>
<organism evidence="3 4">
    <name type="scientific">Rotaria sordida</name>
    <dbReference type="NCBI Taxonomy" id="392033"/>
    <lineage>
        <taxon>Eukaryota</taxon>
        <taxon>Metazoa</taxon>
        <taxon>Spiralia</taxon>
        <taxon>Gnathifera</taxon>
        <taxon>Rotifera</taxon>
        <taxon>Eurotatoria</taxon>
        <taxon>Bdelloidea</taxon>
        <taxon>Philodinida</taxon>
        <taxon>Philodinidae</taxon>
        <taxon>Rotaria</taxon>
    </lineage>
</organism>
<accession>A0A818QBN6</accession>
<dbReference type="EMBL" id="CAJOBD010000290">
    <property type="protein sequence ID" value="CAF3636793.1"/>
    <property type="molecule type" value="Genomic_DNA"/>
</dbReference>
<evidence type="ECO:0000313" key="2">
    <source>
        <dbReference type="EMBL" id="CAF1028331.1"/>
    </source>
</evidence>
<feature type="transmembrane region" description="Helical" evidence="1">
    <location>
        <begin position="36"/>
        <end position="55"/>
    </location>
</feature>
<dbReference type="EMBL" id="CAJNOT010000586">
    <property type="protein sequence ID" value="CAF1028331.1"/>
    <property type="molecule type" value="Genomic_DNA"/>
</dbReference>
<keyword evidence="1" id="KW-1133">Transmembrane helix</keyword>
<keyword evidence="1" id="KW-0472">Membrane</keyword>
<evidence type="ECO:0000256" key="1">
    <source>
        <dbReference type="SAM" id="Phobius"/>
    </source>
</evidence>
<dbReference type="AlphaFoldDB" id="A0A818QBN6"/>
<keyword evidence="1" id="KW-0812">Transmembrane</keyword>
<evidence type="ECO:0000313" key="3">
    <source>
        <dbReference type="EMBL" id="CAF3636793.1"/>
    </source>
</evidence>
<comment type="caution">
    <text evidence="3">The sequence shown here is derived from an EMBL/GenBank/DDBJ whole genome shotgun (WGS) entry which is preliminary data.</text>
</comment>
<name>A0A818QBN6_9BILA</name>
<proteinExistence type="predicted"/>
<gene>
    <name evidence="3" type="ORF">JBS370_LOCUS5579</name>
    <name evidence="2" type="ORF">ZHD862_LOCUS13908</name>
</gene>
<feature type="transmembrane region" description="Helical" evidence="1">
    <location>
        <begin position="7"/>
        <end position="24"/>
    </location>
</feature>
<evidence type="ECO:0000313" key="4">
    <source>
        <dbReference type="Proteomes" id="UP000663836"/>
    </source>
</evidence>
<dbReference type="Proteomes" id="UP000663836">
    <property type="component" value="Unassembled WGS sequence"/>
</dbReference>
<protein>
    <submittedName>
        <fullName evidence="3">Uncharacterized protein</fullName>
    </submittedName>
</protein>
<dbReference type="Proteomes" id="UP000663864">
    <property type="component" value="Unassembled WGS sequence"/>
</dbReference>
<sequence length="126" mass="14147">MLVFGSYLIIVGGVVMGFFPHHILTILDLKVDNDTFVRMTGLLAAILGVNYLLMVRETTVICFKFSIIMRYLAALFMFSMVITGISPQNLLLLAFGDAMAATWTLVALRKDQQENQSKQKNLNKKN</sequence>